<dbReference type="PROSITE" id="PS01031">
    <property type="entry name" value="SHSP"/>
    <property type="match status" value="1"/>
</dbReference>
<sequence>MSIIRYNPNWDPFQEMEDMMSNLPAMRQMKSMVPVVGFTPAIDMYETEDAVKVETSLPGINPKNVEVSIEKGLLSIQGTVKKEHEVDDKNYYRKEMRSGSFFRQLSLPVPVKEDQVTAEFEDGLLKITLPKQEPTKGKKVQVKVVKKKE</sequence>
<proteinExistence type="inferred from homology"/>
<evidence type="ECO:0000259" key="3">
    <source>
        <dbReference type="PROSITE" id="PS01031"/>
    </source>
</evidence>
<organism evidence="5 6">
    <name type="scientific">Candidatus Magasanikbacteria bacterium CG10_big_fil_rev_8_21_14_0_10_38_6</name>
    <dbReference type="NCBI Taxonomy" id="1974647"/>
    <lineage>
        <taxon>Bacteria</taxon>
        <taxon>Candidatus Magasanikiibacteriota</taxon>
    </lineage>
</organism>
<dbReference type="AlphaFoldDB" id="A0A2M6P107"/>
<comment type="similarity">
    <text evidence="1 2">Belongs to the small heat shock protein (HSP20) family.</text>
</comment>
<dbReference type="InterPro" id="IPR008978">
    <property type="entry name" value="HSP20-like_chaperone"/>
</dbReference>
<evidence type="ECO:0000256" key="1">
    <source>
        <dbReference type="PROSITE-ProRule" id="PRU00285"/>
    </source>
</evidence>
<comment type="caution">
    <text evidence="5">The sequence shown here is derived from an EMBL/GenBank/DDBJ whole genome shotgun (WGS) entry which is preliminary data.</text>
</comment>
<dbReference type="Proteomes" id="UP000228528">
    <property type="component" value="Unassembled WGS sequence"/>
</dbReference>
<dbReference type="PROSITE" id="PS51203">
    <property type="entry name" value="CS"/>
    <property type="match status" value="1"/>
</dbReference>
<dbReference type="InterPro" id="IPR007052">
    <property type="entry name" value="CS_dom"/>
</dbReference>
<dbReference type="SUPFAM" id="SSF49764">
    <property type="entry name" value="HSP20-like chaperones"/>
    <property type="match status" value="1"/>
</dbReference>
<evidence type="ECO:0000313" key="6">
    <source>
        <dbReference type="Proteomes" id="UP000228528"/>
    </source>
</evidence>
<dbReference type="InterPro" id="IPR002068">
    <property type="entry name" value="A-crystallin/Hsp20_dom"/>
</dbReference>
<reference evidence="6" key="1">
    <citation type="submission" date="2017-09" db="EMBL/GenBank/DDBJ databases">
        <title>Depth-based differentiation of microbial function through sediment-hosted aquifers and enrichment of novel symbionts in the deep terrestrial subsurface.</title>
        <authorList>
            <person name="Probst A.J."/>
            <person name="Ladd B."/>
            <person name="Jarett J.K."/>
            <person name="Geller-Mcgrath D.E."/>
            <person name="Sieber C.M.K."/>
            <person name="Emerson J.B."/>
            <person name="Anantharaman K."/>
            <person name="Thomas B.C."/>
            <person name="Malmstrom R."/>
            <person name="Stieglmeier M."/>
            <person name="Klingl A."/>
            <person name="Woyke T."/>
            <person name="Ryan C.M."/>
            <person name="Banfield J.F."/>
        </authorList>
    </citation>
    <scope>NUCLEOTIDE SEQUENCE [LARGE SCALE GENOMIC DNA]</scope>
</reference>
<dbReference type="EMBL" id="PFBW01000187">
    <property type="protein sequence ID" value="PIR77090.1"/>
    <property type="molecule type" value="Genomic_DNA"/>
</dbReference>
<dbReference type="InterPro" id="IPR031107">
    <property type="entry name" value="Small_HSP"/>
</dbReference>
<gene>
    <name evidence="5" type="ORF">COU30_04320</name>
</gene>
<dbReference type="Gene3D" id="2.60.40.790">
    <property type="match status" value="1"/>
</dbReference>
<name>A0A2M6P107_9BACT</name>
<evidence type="ECO:0000259" key="4">
    <source>
        <dbReference type="PROSITE" id="PS51203"/>
    </source>
</evidence>
<feature type="domain" description="SHSP" evidence="3">
    <location>
        <begin position="33"/>
        <end position="145"/>
    </location>
</feature>
<dbReference type="CDD" id="cd06464">
    <property type="entry name" value="ACD_sHsps-like"/>
    <property type="match status" value="1"/>
</dbReference>
<feature type="domain" description="CS" evidence="4">
    <location>
        <begin position="37"/>
        <end position="141"/>
    </location>
</feature>
<evidence type="ECO:0000313" key="5">
    <source>
        <dbReference type="EMBL" id="PIR77090.1"/>
    </source>
</evidence>
<protein>
    <submittedName>
        <fullName evidence="5">Hsp20/alpha crystallin family protein</fullName>
    </submittedName>
</protein>
<evidence type="ECO:0000256" key="2">
    <source>
        <dbReference type="RuleBase" id="RU003616"/>
    </source>
</evidence>
<dbReference type="PANTHER" id="PTHR11527">
    <property type="entry name" value="HEAT-SHOCK PROTEIN 20 FAMILY MEMBER"/>
    <property type="match status" value="1"/>
</dbReference>
<dbReference type="Pfam" id="PF00011">
    <property type="entry name" value="HSP20"/>
    <property type="match status" value="1"/>
</dbReference>
<accession>A0A2M6P107</accession>